<evidence type="ECO:0000313" key="3">
    <source>
        <dbReference type="EMBL" id="SDG16242.1"/>
    </source>
</evidence>
<dbReference type="EMBL" id="FNBW01000011">
    <property type="protein sequence ID" value="SDG16242.1"/>
    <property type="molecule type" value="Genomic_DNA"/>
</dbReference>
<sequence length="126" mass="13229">MHHSSSRIALATILSLAAASPALGAETLPRSGTAPIPVERPDLDAEMAREFVGAKVVSSDNRISGEIEDIVVEDGALRAVIGYGGLLGLGDARVSLPLSDLRMVARGIARVRISDDQVRGLPRYEG</sequence>
<proteinExistence type="predicted"/>
<dbReference type="RefSeq" id="WP_093152419.1">
    <property type="nucleotide sequence ID" value="NZ_FNBW01000011.1"/>
</dbReference>
<dbReference type="Gene3D" id="2.30.30.240">
    <property type="entry name" value="PRC-barrel domain"/>
    <property type="match status" value="1"/>
</dbReference>
<reference evidence="3 4" key="1">
    <citation type="submission" date="2016-10" db="EMBL/GenBank/DDBJ databases">
        <authorList>
            <person name="Varghese N."/>
            <person name="Submissions S."/>
        </authorList>
    </citation>
    <scope>NUCLEOTIDE SEQUENCE [LARGE SCALE GENOMIC DNA]</scope>
    <source>
        <strain evidence="3 4">DSM 18839</strain>
    </source>
</reference>
<comment type="caution">
    <text evidence="3">The sequence shown here is derived from an EMBL/GenBank/DDBJ whole genome shotgun (WGS) entry which is preliminary data.</text>
</comment>
<keyword evidence="4" id="KW-1185">Reference proteome</keyword>
<feature type="signal peptide" evidence="1">
    <location>
        <begin position="1"/>
        <end position="24"/>
    </location>
</feature>
<evidence type="ECO:0000313" key="4">
    <source>
        <dbReference type="Proteomes" id="UP000198615"/>
    </source>
</evidence>
<accession>A0A8G2BLE8</accession>
<organism evidence="3 4">
    <name type="scientific">Thalassobaculum litoreum DSM 18839</name>
    <dbReference type="NCBI Taxonomy" id="1123362"/>
    <lineage>
        <taxon>Bacteria</taxon>
        <taxon>Pseudomonadati</taxon>
        <taxon>Pseudomonadota</taxon>
        <taxon>Alphaproteobacteria</taxon>
        <taxon>Rhodospirillales</taxon>
        <taxon>Thalassobaculaceae</taxon>
        <taxon>Thalassobaculum</taxon>
    </lineage>
</organism>
<dbReference type="SUPFAM" id="SSF50346">
    <property type="entry name" value="PRC-barrel domain"/>
    <property type="match status" value="1"/>
</dbReference>
<evidence type="ECO:0000259" key="2">
    <source>
        <dbReference type="Pfam" id="PF05239"/>
    </source>
</evidence>
<dbReference type="Proteomes" id="UP000198615">
    <property type="component" value="Unassembled WGS sequence"/>
</dbReference>
<evidence type="ECO:0000256" key="1">
    <source>
        <dbReference type="SAM" id="SignalP"/>
    </source>
</evidence>
<dbReference type="InterPro" id="IPR011033">
    <property type="entry name" value="PRC_barrel-like_sf"/>
</dbReference>
<keyword evidence="1" id="KW-0732">Signal</keyword>
<dbReference type="AlphaFoldDB" id="A0A8G2BLE8"/>
<dbReference type="Pfam" id="PF05239">
    <property type="entry name" value="PRC"/>
    <property type="match status" value="1"/>
</dbReference>
<dbReference type="InterPro" id="IPR027275">
    <property type="entry name" value="PRC-brl_dom"/>
</dbReference>
<gene>
    <name evidence="3" type="ORF">SAMN05660686_03569</name>
</gene>
<name>A0A8G2BLE8_9PROT</name>
<feature type="chain" id="PRO_5034187136" evidence="1">
    <location>
        <begin position="25"/>
        <end position="126"/>
    </location>
</feature>
<feature type="domain" description="PRC-barrel" evidence="2">
    <location>
        <begin position="48"/>
        <end position="108"/>
    </location>
</feature>
<protein>
    <submittedName>
        <fullName evidence="3">PRC-barrel domain-containing protein</fullName>
    </submittedName>
</protein>